<evidence type="ECO:0000313" key="3">
    <source>
        <dbReference type="Proteomes" id="UP001302602"/>
    </source>
</evidence>
<sequence length="66" mass="7365">MNSHLSGCLKPLIVPYLKGICNPSLTQIVRRTARFGNPRPDGRARTHPPHPDPRQQPPSQTQRLCG</sequence>
<evidence type="ECO:0000256" key="1">
    <source>
        <dbReference type="SAM" id="MobiDB-lite"/>
    </source>
</evidence>
<feature type="compositionally biased region" description="Basic and acidic residues" evidence="1">
    <location>
        <begin position="40"/>
        <end position="53"/>
    </location>
</feature>
<proteinExistence type="predicted"/>
<evidence type="ECO:0000313" key="2">
    <source>
        <dbReference type="EMBL" id="KAK4126841.1"/>
    </source>
</evidence>
<gene>
    <name evidence="2" type="ORF">N657DRAFT_640706</name>
</gene>
<reference evidence="2" key="2">
    <citation type="submission" date="2023-05" db="EMBL/GenBank/DDBJ databases">
        <authorList>
            <consortium name="Lawrence Berkeley National Laboratory"/>
            <person name="Steindorff A."/>
            <person name="Hensen N."/>
            <person name="Bonometti L."/>
            <person name="Westerberg I."/>
            <person name="Brannstrom I.O."/>
            <person name="Guillou S."/>
            <person name="Cros-Aarteil S."/>
            <person name="Calhoun S."/>
            <person name="Haridas S."/>
            <person name="Kuo A."/>
            <person name="Mondo S."/>
            <person name="Pangilinan J."/>
            <person name="Riley R."/>
            <person name="Labutti K."/>
            <person name="Andreopoulos B."/>
            <person name="Lipzen A."/>
            <person name="Chen C."/>
            <person name="Yanf M."/>
            <person name="Daum C."/>
            <person name="Ng V."/>
            <person name="Clum A."/>
            <person name="Ohm R."/>
            <person name="Martin F."/>
            <person name="Silar P."/>
            <person name="Natvig D."/>
            <person name="Lalanne C."/>
            <person name="Gautier V."/>
            <person name="Ament-Velasquez S.L."/>
            <person name="Kruys A."/>
            <person name="Hutchinson M.I."/>
            <person name="Powell A.J."/>
            <person name="Barry K."/>
            <person name="Miller A.N."/>
            <person name="Grigoriev I.V."/>
            <person name="Debuchy R."/>
            <person name="Gladieux P."/>
            <person name="Thoren M.H."/>
            <person name="Johannesson H."/>
        </authorList>
    </citation>
    <scope>NUCLEOTIDE SEQUENCE</scope>
    <source>
        <strain evidence="2">CBS 731.68</strain>
    </source>
</reference>
<dbReference type="RefSeq" id="XP_062650612.1">
    <property type="nucleotide sequence ID" value="XM_062792018.1"/>
</dbReference>
<feature type="region of interest" description="Disordered" evidence="1">
    <location>
        <begin position="31"/>
        <end position="66"/>
    </location>
</feature>
<accession>A0AAN6U885</accession>
<organism evidence="2 3">
    <name type="scientific">Parathielavia appendiculata</name>
    <dbReference type="NCBI Taxonomy" id="2587402"/>
    <lineage>
        <taxon>Eukaryota</taxon>
        <taxon>Fungi</taxon>
        <taxon>Dikarya</taxon>
        <taxon>Ascomycota</taxon>
        <taxon>Pezizomycotina</taxon>
        <taxon>Sordariomycetes</taxon>
        <taxon>Sordariomycetidae</taxon>
        <taxon>Sordariales</taxon>
        <taxon>Chaetomiaceae</taxon>
        <taxon>Parathielavia</taxon>
    </lineage>
</organism>
<keyword evidence="3" id="KW-1185">Reference proteome</keyword>
<dbReference type="Proteomes" id="UP001302602">
    <property type="component" value="Unassembled WGS sequence"/>
</dbReference>
<name>A0AAN6U885_9PEZI</name>
<protein>
    <submittedName>
        <fullName evidence="2">Uncharacterized protein</fullName>
    </submittedName>
</protein>
<dbReference type="AlphaFoldDB" id="A0AAN6U885"/>
<dbReference type="EMBL" id="MU853224">
    <property type="protein sequence ID" value="KAK4126841.1"/>
    <property type="molecule type" value="Genomic_DNA"/>
</dbReference>
<comment type="caution">
    <text evidence="2">The sequence shown here is derived from an EMBL/GenBank/DDBJ whole genome shotgun (WGS) entry which is preliminary data.</text>
</comment>
<reference evidence="2" key="1">
    <citation type="journal article" date="2023" name="Mol. Phylogenet. Evol.">
        <title>Genome-scale phylogeny and comparative genomics of the fungal order Sordariales.</title>
        <authorList>
            <person name="Hensen N."/>
            <person name="Bonometti L."/>
            <person name="Westerberg I."/>
            <person name="Brannstrom I.O."/>
            <person name="Guillou S."/>
            <person name="Cros-Aarteil S."/>
            <person name="Calhoun S."/>
            <person name="Haridas S."/>
            <person name="Kuo A."/>
            <person name="Mondo S."/>
            <person name="Pangilinan J."/>
            <person name="Riley R."/>
            <person name="LaButti K."/>
            <person name="Andreopoulos B."/>
            <person name="Lipzen A."/>
            <person name="Chen C."/>
            <person name="Yan M."/>
            <person name="Daum C."/>
            <person name="Ng V."/>
            <person name="Clum A."/>
            <person name="Steindorff A."/>
            <person name="Ohm R.A."/>
            <person name="Martin F."/>
            <person name="Silar P."/>
            <person name="Natvig D.O."/>
            <person name="Lalanne C."/>
            <person name="Gautier V."/>
            <person name="Ament-Velasquez S.L."/>
            <person name="Kruys A."/>
            <person name="Hutchinson M.I."/>
            <person name="Powell A.J."/>
            <person name="Barry K."/>
            <person name="Miller A.N."/>
            <person name="Grigoriev I.V."/>
            <person name="Debuchy R."/>
            <person name="Gladieux P."/>
            <person name="Hiltunen Thoren M."/>
            <person name="Johannesson H."/>
        </authorList>
    </citation>
    <scope>NUCLEOTIDE SEQUENCE</scope>
    <source>
        <strain evidence="2">CBS 731.68</strain>
    </source>
</reference>
<dbReference type="GeneID" id="87828787"/>